<reference evidence="1" key="1">
    <citation type="submission" date="2019-12" db="EMBL/GenBank/DDBJ databases">
        <authorList>
            <person name="Scholes J."/>
        </authorList>
    </citation>
    <scope>NUCLEOTIDE SEQUENCE</scope>
</reference>
<feature type="non-terminal residue" evidence="1">
    <location>
        <position position="1"/>
    </location>
</feature>
<evidence type="ECO:0000313" key="1">
    <source>
        <dbReference type="EMBL" id="CAA0840181.1"/>
    </source>
</evidence>
<feature type="non-terminal residue" evidence="1">
    <location>
        <position position="139"/>
    </location>
</feature>
<name>A0A9N7RQX9_STRHE</name>
<sequence length="139" mass="15484">IRVFVIVPKMRILAFIYKSELPELHARARRVRPTVFCSSVQPRASTIFGVRRCVLFVRECQSPLQLCSHSQCATRPSFHVLEIPLCTLIFDQSSATTPYPTTHGGSYLSTTFDLCCLLSAPLLLAPGLSRPGHSTFPYS</sequence>
<evidence type="ECO:0000313" key="2">
    <source>
        <dbReference type="Proteomes" id="UP001153555"/>
    </source>
</evidence>
<accession>A0A9N7RQX9</accession>
<dbReference type="Proteomes" id="UP001153555">
    <property type="component" value="Unassembled WGS sequence"/>
</dbReference>
<protein>
    <submittedName>
        <fullName evidence="1">Uncharacterized protein</fullName>
    </submittedName>
</protein>
<keyword evidence="2" id="KW-1185">Reference proteome</keyword>
<gene>
    <name evidence="1" type="ORF">SHERM_06604</name>
</gene>
<dbReference type="AlphaFoldDB" id="A0A9N7RQX9"/>
<comment type="caution">
    <text evidence="1">The sequence shown here is derived from an EMBL/GenBank/DDBJ whole genome shotgun (WGS) entry which is preliminary data.</text>
</comment>
<proteinExistence type="predicted"/>
<dbReference type="EMBL" id="CACSLK010031729">
    <property type="protein sequence ID" value="CAA0840181.1"/>
    <property type="molecule type" value="Genomic_DNA"/>
</dbReference>
<organism evidence="1 2">
    <name type="scientific">Striga hermonthica</name>
    <name type="common">Purple witchweed</name>
    <name type="synonym">Buchnera hermonthica</name>
    <dbReference type="NCBI Taxonomy" id="68872"/>
    <lineage>
        <taxon>Eukaryota</taxon>
        <taxon>Viridiplantae</taxon>
        <taxon>Streptophyta</taxon>
        <taxon>Embryophyta</taxon>
        <taxon>Tracheophyta</taxon>
        <taxon>Spermatophyta</taxon>
        <taxon>Magnoliopsida</taxon>
        <taxon>eudicotyledons</taxon>
        <taxon>Gunneridae</taxon>
        <taxon>Pentapetalae</taxon>
        <taxon>asterids</taxon>
        <taxon>lamiids</taxon>
        <taxon>Lamiales</taxon>
        <taxon>Orobanchaceae</taxon>
        <taxon>Buchnereae</taxon>
        <taxon>Striga</taxon>
    </lineage>
</organism>